<dbReference type="SUPFAM" id="SSF53335">
    <property type="entry name" value="S-adenosyl-L-methionine-dependent methyltransferases"/>
    <property type="match status" value="1"/>
</dbReference>
<dbReference type="InterPro" id="IPR013216">
    <property type="entry name" value="Methyltransf_11"/>
</dbReference>
<evidence type="ECO:0000313" key="3">
    <source>
        <dbReference type="EMBL" id="NEX78189.1"/>
    </source>
</evidence>
<dbReference type="Pfam" id="PF08241">
    <property type="entry name" value="Methyltransf_11"/>
    <property type="match status" value="1"/>
</dbReference>
<dbReference type="Gene3D" id="3.40.50.150">
    <property type="entry name" value="Vaccinia Virus protein VP39"/>
    <property type="match status" value="1"/>
</dbReference>
<evidence type="ECO:0000259" key="2">
    <source>
        <dbReference type="Pfam" id="PF08241"/>
    </source>
</evidence>
<name>A0A6B3TPB3_9BACI</name>
<feature type="coiled-coil region" evidence="1">
    <location>
        <begin position="220"/>
        <end position="398"/>
    </location>
</feature>
<dbReference type="GO" id="GO:0032259">
    <property type="term" value="P:methylation"/>
    <property type="evidence" value="ECO:0007669"/>
    <property type="project" value="UniProtKB-KW"/>
</dbReference>
<keyword evidence="1" id="KW-0175">Coiled coil</keyword>
<evidence type="ECO:0000313" key="4">
    <source>
        <dbReference type="Proteomes" id="UP000481621"/>
    </source>
</evidence>
<dbReference type="InterPro" id="IPR029063">
    <property type="entry name" value="SAM-dependent_MTases_sf"/>
</dbReference>
<evidence type="ECO:0000256" key="1">
    <source>
        <dbReference type="SAM" id="Coils"/>
    </source>
</evidence>
<proteinExistence type="predicted"/>
<dbReference type="CDD" id="cd02440">
    <property type="entry name" value="AdoMet_MTases"/>
    <property type="match status" value="1"/>
</dbReference>
<dbReference type="PANTHER" id="PTHR43861:SF6">
    <property type="entry name" value="METHYLTRANSFERASE TYPE 11"/>
    <property type="match status" value="1"/>
</dbReference>
<dbReference type="GO" id="GO:0008757">
    <property type="term" value="F:S-adenosylmethionine-dependent methyltransferase activity"/>
    <property type="evidence" value="ECO:0007669"/>
    <property type="project" value="InterPro"/>
</dbReference>
<keyword evidence="3" id="KW-0489">Methyltransferase</keyword>
<organism evidence="3 4">
    <name type="scientific">Neobacillus thermocopriae</name>
    <dbReference type="NCBI Taxonomy" id="1215031"/>
    <lineage>
        <taxon>Bacteria</taxon>
        <taxon>Bacillati</taxon>
        <taxon>Bacillota</taxon>
        <taxon>Bacilli</taxon>
        <taxon>Bacillales</taxon>
        <taxon>Bacillaceae</taxon>
        <taxon>Neobacillus</taxon>
    </lineage>
</organism>
<dbReference type="Proteomes" id="UP000481621">
    <property type="component" value="Unassembled WGS sequence"/>
</dbReference>
<dbReference type="EMBL" id="JAAIUV010000005">
    <property type="protein sequence ID" value="NEX78189.1"/>
    <property type="molecule type" value="Genomic_DNA"/>
</dbReference>
<feature type="domain" description="Methyltransferase type 11" evidence="2">
    <location>
        <begin position="41"/>
        <end position="140"/>
    </location>
</feature>
<sequence length="446" mass="51800">MKKPLDRITDAYFGELGEEFSEKVRNRIHWICENAKGETILDVGCSQGIISILLGREGKKVIGVDLLQEAIDYANQMLSNEENVTKSLVEFRSANFMHLDVGDQTFDSIIFGEVLEHITDPERFINKAYSLLNDNGSIIITLPFGINDYFDHKKTYYLIDLLKLATENLVVQEIKFFGKWVGAVLKKKGKETSTVSINEELISRLEGAFYSVEKDLWQQIRNNEQKIKTLEEKLKLVSADIEKIKSAASEQVKEKNTELNTLKNLIIEKDNKINSLNIQVEESNKELQMVKESFQAQLDLKEKEKEETIESLRTKLDLMEQEKEEIVNTIYSQINDKAQELQNSQKDEKIKELTNQLKQKEQIIAKLQQKDKEKTNQITELEKQVIIAKKEKIQVQETLYESYTKEERLLKSYQTLLRKYRALSESKLGKLTLTYWKKRRKVMGGK</sequence>
<keyword evidence="4" id="KW-1185">Reference proteome</keyword>
<dbReference type="RefSeq" id="WP_163250706.1">
    <property type="nucleotide sequence ID" value="NZ_JAAIUV010000005.1"/>
</dbReference>
<accession>A0A6B3TPB3</accession>
<keyword evidence="3" id="KW-0808">Transferase</keyword>
<reference evidence="3" key="1">
    <citation type="submission" date="2020-02" db="EMBL/GenBank/DDBJ databases">
        <title>Bacillus sedimentmangrovi sp. nov., isolated from sediment of the mangrove ecosystem.</title>
        <authorList>
            <person name="Liu G."/>
        </authorList>
    </citation>
    <scope>NUCLEOTIDE SEQUENCE [LARGE SCALE GENOMIC DNA]</scope>
    <source>
        <strain evidence="3">SgZ-7</strain>
    </source>
</reference>
<protein>
    <submittedName>
        <fullName evidence="3">Methyltransferase domain-containing protein</fullName>
    </submittedName>
</protein>
<dbReference type="AlphaFoldDB" id="A0A6B3TPB3"/>
<comment type="caution">
    <text evidence="3">The sequence shown here is derived from an EMBL/GenBank/DDBJ whole genome shotgun (WGS) entry which is preliminary data.</text>
</comment>
<dbReference type="PANTHER" id="PTHR43861">
    <property type="entry name" value="TRANS-ACONITATE 2-METHYLTRANSFERASE-RELATED"/>
    <property type="match status" value="1"/>
</dbReference>
<gene>
    <name evidence="3" type="ORF">G4Z05_04695</name>
</gene>